<proteinExistence type="inferred from homology"/>
<feature type="transmembrane region" description="Helical" evidence="6">
    <location>
        <begin position="263"/>
        <end position="283"/>
    </location>
</feature>
<keyword evidence="4 6" id="KW-1133">Transmembrane helix</keyword>
<dbReference type="InterPro" id="IPR002549">
    <property type="entry name" value="AI-2E-like"/>
</dbReference>
<dbReference type="Proteomes" id="UP000886005">
    <property type="component" value="Unassembled WGS sequence"/>
</dbReference>
<comment type="caution">
    <text evidence="7">The sequence shown here is derived from an EMBL/GenBank/DDBJ whole genome shotgun (WGS) entry which is preliminary data.</text>
</comment>
<feature type="transmembrane region" description="Helical" evidence="6">
    <location>
        <begin position="62"/>
        <end position="84"/>
    </location>
</feature>
<feature type="transmembrane region" description="Helical" evidence="6">
    <location>
        <begin position="33"/>
        <end position="50"/>
    </location>
</feature>
<feature type="transmembrane region" description="Helical" evidence="6">
    <location>
        <begin position="9"/>
        <end position="27"/>
    </location>
</feature>
<name>A0A7V1LL15_CALAY</name>
<comment type="similarity">
    <text evidence="2">Belongs to the autoinducer-2 exporter (AI-2E) (TC 2.A.86) family.</text>
</comment>
<dbReference type="PANTHER" id="PTHR21716">
    <property type="entry name" value="TRANSMEMBRANE PROTEIN"/>
    <property type="match status" value="1"/>
</dbReference>
<evidence type="ECO:0000256" key="1">
    <source>
        <dbReference type="ARBA" id="ARBA00004141"/>
    </source>
</evidence>
<reference evidence="7" key="1">
    <citation type="journal article" date="2020" name="mSystems">
        <title>Genome- and Community-Level Interaction Insights into Carbon Utilization and Element Cycling Functions of Hydrothermarchaeota in Hydrothermal Sediment.</title>
        <authorList>
            <person name="Zhou Z."/>
            <person name="Liu Y."/>
            <person name="Xu W."/>
            <person name="Pan J."/>
            <person name="Luo Z.H."/>
            <person name="Li M."/>
        </authorList>
    </citation>
    <scope>NUCLEOTIDE SEQUENCE [LARGE SCALE GENOMIC DNA]</scope>
    <source>
        <strain evidence="7">HyVt-456</strain>
    </source>
</reference>
<feature type="transmembrane region" description="Helical" evidence="6">
    <location>
        <begin position="231"/>
        <end position="251"/>
    </location>
</feature>
<evidence type="ECO:0000256" key="4">
    <source>
        <dbReference type="ARBA" id="ARBA00022989"/>
    </source>
</evidence>
<gene>
    <name evidence="7" type="ORF">ENJ10_04545</name>
</gene>
<sequence length="354" mass="39717">MTQNKPNTFVNVALGIIVLFLLVWVLIVGRTIILPFMVAIFLTFMLEPLVNLLGKVRCPRSLAVFITLIVSFVVLYLLGLLVYANVEQFVARFPSYQDRLATLLYNTVASLEHLIGKKLSVDILSNINWLEAFQNMSIASNVVSGVGTFFTFFMKMLIVIVFMAYMLAGRPRFKRKVAAAFPEGQSRRIEGMIEAITLKIQKYLSAKTLVSFVTALIAYIIFWGFGLDFAIFWAFIIFLFNYIPNIGSILASSLPILFSILQYGAFGTAFWLVIALGLLQFVMGNIIEPRIMGYSLDLSPTMVIISLIFWGYIWGVAGMLLSVPILATMTIITERVDSLRFISVFLKGKVQDNA</sequence>
<evidence type="ECO:0000256" key="6">
    <source>
        <dbReference type="SAM" id="Phobius"/>
    </source>
</evidence>
<dbReference type="GO" id="GO:0016020">
    <property type="term" value="C:membrane"/>
    <property type="evidence" value="ECO:0007669"/>
    <property type="project" value="UniProtKB-SubCell"/>
</dbReference>
<feature type="transmembrane region" description="Helical" evidence="6">
    <location>
        <begin position="208"/>
        <end position="225"/>
    </location>
</feature>
<dbReference type="Pfam" id="PF01594">
    <property type="entry name" value="AI-2E_transport"/>
    <property type="match status" value="1"/>
</dbReference>
<comment type="subcellular location">
    <subcellularLocation>
        <location evidence="1">Membrane</location>
        <topology evidence="1">Multi-pass membrane protein</topology>
    </subcellularLocation>
</comment>
<dbReference type="GO" id="GO:0055085">
    <property type="term" value="P:transmembrane transport"/>
    <property type="evidence" value="ECO:0007669"/>
    <property type="project" value="TreeGrafter"/>
</dbReference>
<protein>
    <submittedName>
        <fullName evidence="7">AI-2E family transporter</fullName>
    </submittedName>
</protein>
<feature type="transmembrane region" description="Helical" evidence="6">
    <location>
        <begin position="303"/>
        <end position="332"/>
    </location>
</feature>
<keyword evidence="3 6" id="KW-0812">Transmembrane</keyword>
<evidence type="ECO:0000256" key="3">
    <source>
        <dbReference type="ARBA" id="ARBA00022692"/>
    </source>
</evidence>
<keyword evidence="5 6" id="KW-0472">Membrane</keyword>
<dbReference type="AlphaFoldDB" id="A0A7V1LL15"/>
<evidence type="ECO:0000313" key="7">
    <source>
        <dbReference type="EMBL" id="HED09934.1"/>
    </source>
</evidence>
<evidence type="ECO:0000256" key="2">
    <source>
        <dbReference type="ARBA" id="ARBA00009773"/>
    </source>
</evidence>
<evidence type="ECO:0000256" key="5">
    <source>
        <dbReference type="ARBA" id="ARBA00023136"/>
    </source>
</evidence>
<feature type="transmembrane region" description="Helical" evidence="6">
    <location>
        <begin position="146"/>
        <end position="168"/>
    </location>
</feature>
<dbReference type="PANTHER" id="PTHR21716:SF64">
    <property type="entry name" value="AI-2 TRANSPORT PROTEIN TQSA"/>
    <property type="match status" value="1"/>
</dbReference>
<organism evidence="7">
    <name type="scientific">Caldithrix abyssi</name>
    <dbReference type="NCBI Taxonomy" id="187145"/>
    <lineage>
        <taxon>Bacteria</taxon>
        <taxon>Pseudomonadati</taxon>
        <taxon>Calditrichota</taxon>
        <taxon>Calditrichia</taxon>
        <taxon>Calditrichales</taxon>
        <taxon>Calditrichaceae</taxon>
        <taxon>Caldithrix</taxon>
    </lineage>
</organism>
<dbReference type="EMBL" id="DRLD01000120">
    <property type="protein sequence ID" value="HED09934.1"/>
    <property type="molecule type" value="Genomic_DNA"/>
</dbReference>
<accession>A0A7V1LL15</accession>